<feature type="coiled-coil region" evidence="1">
    <location>
        <begin position="69"/>
        <end position="96"/>
    </location>
</feature>
<proteinExistence type="predicted"/>
<name>A0A9Q9DTR6_CURCL</name>
<reference evidence="2" key="1">
    <citation type="submission" date="2021-12" db="EMBL/GenBank/DDBJ databases">
        <title>Curvularia clavata genome.</title>
        <authorList>
            <person name="Cao Y."/>
        </authorList>
    </citation>
    <scope>NUCLEOTIDE SEQUENCE</scope>
    <source>
        <strain evidence="2">Yc1106</strain>
    </source>
</reference>
<dbReference type="VEuPathDB" id="FungiDB:yc1106_05554"/>
<organism evidence="2 3">
    <name type="scientific">Curvularia clavata</name>
    <dbReference type="NCBI Taxonomy" id="95742"/>
    <lineage>
        <taxon>Eukaryota</taxon>
        <taxon>Fungi</taxon>
        <taxon>Dikarya</taxon>
        <taxon>Ascomycota</taxon>
        <taxon>Pezizomycotina</taxon>
        <taxon>Dothideomycetes</taxon>
        <taxon>Pleosporomycetidae</taxon>
        <taxon>Pleosporales</taxon>
        <taxon>Pleosporineae</taxon>
        <taxon>Pleosporaceae</taxon>
        <taxon>Curvularia</taxon>
    </lineage>
</organism>
<evidence type="ECO:0000256" key="1">
    <source>
        <dbReference type="SAM" id="Coils"/>
    </source>
</evidence>
<sequence>MSRRFVTYGGLAALGGATYYLYSAGGDPKLAEKKAEHDAATAARRLRGDYPGQDKEAKKAGEEGYEAVRATAQQYADQAKAEANRLEKRLDAYSADAKKQYEHAKALAEQEFHQAGKQVNAAANKFDAVVEDKAAKASGWFGGWFGGSK</sequence>
<dbReference type="EMBL" id="CP089277">
    <property type="protein sequence ID" value="USP78280.1"/>
    <property type="molecule type" value="Genomic_DNA"/>
</dbReference>
<dbReference type="OrthoDB" id="5355126at2759"/>
<dbReference type="Proteomes" id="UP001056012">
    <property type="component" value="Chromosome 4"/>
</dbReference>
<evidence type="ECO:0000313" key="2">
    <source>
        <dbReference type="EMBL" id="USP78280.1"/>
    </source>
</evidence>
<keyword evidence="1" id="KW-0175">Coiled coil</keyword>
<dbReference type="AlphaFoldDB" id="A0A9Q9DTR6"/>
<keyword evidence="3" id="KW-1185">Reference proteome</keyword>
<protein>
    <submittedName>
        <fullName evidence="2">Uncharacterized protein</fullName>
    </submittedName>
</protein>
<accession>A0A9Q9DTR6</accession>
<evidence type="ECO:0000313" key="3">
    <source>
        <dbReference type="Proteomes" id="UP001056012"/>
    </source>
</evidence>
<gene>
    <name evidence="2" type="ORF">yc1106_05554</name>
</gene>